<sequence length="299" mass="33176">MRPADWLLPPLCLPWPRLVSLSAEGNGHYMGHGHGHGREAVCLASATPLAHRLVLSLHLSRCSSLLPFRLLHSCLLPSRAFPAAVIPDLASPSGTRARIEAFSLWSLSEYLPSPSNREPALDVYLHSNVLRGCPGAPADTRRTHSRDLDDANQRHPISTLGQLLATLISPSFSVSCRHLCFPPRARGVEPSRRRQTSEYFRLSSVANNRSFDNKLLACCTRPAFQLFSRSFLWEHDTISSSVFCVPLFSTRLDVLFDCRSSNPTTLARGRTIKDIRDDDSSSPKPNPQRHVLGRSLISV</sequence>
<evidence type="ECO:0000313" key="2">
    <source>
        <dbReference type="Proteomes" id="UP000738349"/>
    </source>
</evidence>
<evidence type="ECO:0000313" key="1">
    <source>
        <dbReference type="EMBL" id="KAH7170971.1"/>
    </source>
</evidence>
<gene>
    <name evidence="1" type="ORF">EDB81DRAFT_186222</name>
</gene>
<organism evidence="1 2">
    <name type="scientific">Dactylonectria macrodidyma</name>
    <dbReference type="NCBI Taxonomy" id="307937"/>
    <lineage>
        <taxon>Eukaryota</taxon>
        <taxon>Fungi</taxon>
        <taxon>Dikarya</taxon>
        <taxon>Ascomycota</taxon>
        <taxon>Pezizomycotina</taxon>
        <taxon>Sordariomycetes</taxon>
        <taxon>Hypocreomycetidae</taxon>
        <taxon>Hypocreales</taxon>
        <taxon>Nectriaceae</taxon>
        <taxon>Dactylonectria</taxon>
    </lineage>
</organism>
<dbReference type="EMBL" id="JAGMUV010000002">
    <property type="protein sequence ID" value="KAH7170971.1"/>
    <property type="molecule type" value="Genomic_DNA"/>
</dbReference>
<dbReference type="AlphaFoldDB" id="A0A9P9FP72"/>
<name>A0A9P9FP72_9HYPO</name>
<accession>A0A9P9FP72</accession>
<comment type="caution">
    <text evidence="1">The sequence shown here is derived from an EMBL/GenBank/DDBJ whole genome shotgun (WGS) entry which is preliminary data.</text>
</comment>
<dbReference type="Proteomes" id="UP000738349">
    <property type="component" value="Unassembled WGS sequence"/>
</dbReference>
<protein>
    <submittedName>
        <fullName evidence="1">Uncharacterized protein</fullName>
    </submittedName>
</protein>
<proteinExistence type="predicted"/>
<reference evidence="1" key="1">
    <citation type="journal article" date="2021" name="Nat. Commun.">
        <title>Genetic determinants of endophytism in the Arabidopsis root mycobiome.</title>
        <authorList>
            <person name="Mesny F."/>
            <person name="Miyauchi S."/>
            <person name="Thiergart T."/>
            <person name="Pickel B."/>
            <person name="Atanasova L."/>
            <person name="Karlsson M."/>
            <person name="Huettel B."/>
            <person name="Barry K.W."/>
            <person name="Haridas S."/>
            <person name="Chen C."/>
            <person name="Bauer D."/>
            <person name="Andreopoulos W."/>
            <person name="Pangilinan J."/>
            <person name="LaButti K."/>
            <person name="Riley R."/>
            <person name="Lipzen A."/>
            <person name="Clum A."/>
            <person name="Drula E."/>
            <person name="Henrissat B."/>
            <person name="Kohler A."/>
            <person name="Grigoriev I.V."/>
            <person name="Martin F.M."/>
            <person name="Hacquard S."/>
        </authorList>
    </citation>
    <scope>NUCLEOTIDE SEQUENCE</scope>
    <source>
        <strain evidence="1">MPI-CAGE-AT-0147</strain>
    </source>
</reference>
<keyword evidence="2" id="KW-1185">Reference proteome</keyword>